<reference evidence="2 3" key="1">
    <citation type="submission" date="2023-02" db="EMBL/GenBank/DDBJ databases">
        <title>Description and genomic characterization of Microbulbifer bruguierae sp. nov., isolated from the sediment of mangrove plant Bruguiera sexangula.</title>
        <authorList>
            <person name="Long M."/>
        </authorList>
    </citation>
    <scope>NUCLEOTIDE SEQUENCE [LARGE SCALE GENOMIC DNA]</scope>
    <source>
        <strain evidence="2 3">H12</strain>
    </source>
</reference>
<evidence type="ECO:0000313" key="3">
    <source>
        <dbReference type="Proteomes" id="UP001236500"/>
    </source>
</evidence>
<dbReference type="GO" id="GO:0016787">
    <property type="term" value="F:hydrolase activity"/>
    <property type="evidence" value="ECO:0007669"/>
    <property type="project" value="UniProtKB-KW"/>
</dbReference>
<dbReference type="InterPro" id="IPR000073">
    <property type="entry name" value="AB_hydrolase_1"/>
</dbReference>
<keyword evidence="3" id="KW-1185">Reference proteome</keyword>
<protein>
    <submittedName>
        <fullName evidence="2">Alpha/beta hydrolase</fullName>
    </submittedName>
</protein>
<dbReference type="InterPro" id="IPR029058">
    <property type="entry name" value="AB_hydrolase_fold"/>
</dbReference>
<accession>A0ABY8ND28</accession>
<dbReference type="PRINTS" id="PR00111">
    <property type="entry name" value="ABHYDROLASE"/>
</dbReference>
<dbReference type="Gene3D" id="3.40.50.1820">
    <property type="entry name" value="alpha/beta hydrolase"/>
    <property type="match status" value="1"/>
</dbReference>
<dbReference type="SUPFAM" id="SSF53474">
    <property type="entry name" value="alpha/beta-Hydrolases"/>
    <property type="match status" value="1"/>
</dbReference>
<gene>
    <name evidence="2" type="ORF">PVT68_00680</name>
</gene>
<evidence type="ECO:0000313" key="2">
    <source>
        <dbReference type="EMBL" id="WGL16830.1"/>
    </source>
</evidence>
<dbReference type="Proteomes" id="UP001236500">
    <property type="component" value="Chromosome"/>
</dbReference>
<sequence length="304" mass="33708">MSTLELQPPPAPESNLRRGYLDYTWGQLHYRSMGCRSLPLLVLLHQTPSASEMYLPLMRLVAKRYHVVAIDTPGFGASDPMPGRVSVKGLGQELHKALLKKYACPYFLFGHHSGAAIATSMAAENPQWVTSLALSGPPLLTEAQRQALPHSAEEIPLEEDGGHLLKMWWRLRKKDHSAPLEISQRELQLAFTCGNYYRECYQAVADYDFASDLSRVTCPILLFAGKRDLLYGAVAASKKIARDAKTLHSEVDAATYVCETHAPFVASALREFFVAPDLQVERAPTNAVTEAVSVVNRVERESIS</sequence>
<proteinExistence type="predicted"/>
<dbReference type="InterPro" id="IPR050266">
    <property type="entry name" value="AB_hydrolase_sf"/>
</dbReference>
<feature type="domain" description="AB hydrolase-1" evidence="1">
    <location>
        <begin position="39"/>
        <end position="152"/>
    </location>
</feature>
<dbReference type="PANTHER" id="PTHR43798:SF33">
    <property type="entry name" value="HYDROLASE, PUTATIVE (AFU_ORTHOLOGUE AFUA_2G14860)-RELATED"/>
    <property type="match status" value="1"/>
</dbReference>
<dbReference type="RefSeq" id="WP_280320650.1">
    <property type="nucleotide sequence ID" value="NZ_CP118605.1"/>
</dbReference>
<dbReference type="EMBL" id="CP118605">
    <property type="protein sequence ID" value="WGL16830.1"/>
    <property type="molecule type" value="Genomic_DNA"/>
</dbReference>
<name>A0ABY8ND28_9GAMM</name>
<organism evidence="2 3">
    <name type="scientific">Microbulbifer bruguierae</name>
    <dbReference type="NCBI Taxonomy" id="3029061"/>
    <lineage>
        <taxon>Bacteria</taxon>
        <taxon>Pseudomonadati</taxon>
        <taxon>Pseudomonadota</taxon>
        <taxon>Gammaproteobacteria</taxon>
        <taxon>Cellvibrionales</taxon>
        <taxon>Microbulbiferaceae</taxon>
        <taxon>Microbulbifer</taxon>
    </lineage>
</organism>
<dbReference type="PANTHER" id="PTHR43798">
    <property type="entry name" value="MONOACYLGLYCEROL LIPASE"/>
    <property type="match status" value="1"/>
</dbReference>
<keyword evidence="2" id="KW-0378">Hydrolase</keyword>
<dbReference type="Pfam" id="PF00561">
    <property type="entry name" value="Abhydrolase_1"/>
    <property type="match status" value="1"/>
</dbReference>
<evidence type="ECO:0000259" key="1">
    <source>
        <dbReference type="Pfam" id="PF00561"/>
    </source>
</evidence>